<evidence type="ECO:0000313" key="2">
    <source>
        <dbReference type="EMBL" id="NEI72263.1"/>
    </source>
</evidence>
<dbReference type="InterPro" id="IPR045983">
    <property type="entry name" value="GUC-dom-containing_N"/>
</dbReference>
<dbReference type="PROSITE" id="PS50125">
    <property type="entry name" value="GUANYLATE_CYCLASE_2"/>
    <property type="match status" value="1"/>
</dbReference>
<dbReference type="Pfam" id="PF00211">
    <property type="entry name" value="Guanylate_cyc"/>
    <property type="match status" value="1"/>
</dbReference>
<name>A0A6L9U8H9_9HYPH</name>
<dbReference type="AlphaFoldDB" id="A0A6L9U8H9"/>
<dbReference type="PANTHER" id="PTHR43081">
    <property type="entry name" value="ADENYLATE CYCLASE, TERMINAL-DIFFERENTIATION SPECIFIC-RELATED"/>
    <property type="match status" value="1"/>
</dbReference>
<dbReference type="EMBL" id="WUEY01000011">
    <property type="protein sequence ID" value="NEI72263.1"/>
    <property type="molecule type" value="Genomic_DNA"/>
</dbReference>
<dbReference type="PANTHER" id="PTHR43081:SF19">
    <property type="entry name" value="PH-SENSITIVE ADENYLATE CYCLASE RV1264"/>
    <property type="match status" value="1"/>
</dbReference>
<dbReference type="InterPro" id="IPR029787">
    <property type="entry name" value="Nucleotide_cyclase"/>
</dbReference>
<dbReference type="Proteomes" id="UP000483035">
    <property type="component" value="Unassembled WGS sequence"/>
</dbReference>
<gene>
    <name evidence="2" type="ORF">GR212_22010</name>
</gene>
<dbReference type="SUPFAM" id="SSF55073">
    <property type="entry name" value="Nucleotide cyclase"/>
    <property type="match status" value="1"/>
</dbReference>
<accession>A0A6L9U8H9</accession>
<dbReference type="GO" id="GO:0004016">
    <property type="term" value="F:adenylate cyclase activity"/>
    <property type="evidence" value="ECO:0007669"/>
    <property type="project" value="UniProtKB-ARBA"/>
</dbReference>
<dbReference type="CDD" id="cd07302">
    <property type="entry name" value="CHD"/>
    <property type="match status" value="1"/>
</dbReference>
<evidence type="ECO:0000313" key="3">
    <source>
        <dbReference type="Proteomes" id="UP000483035"/>
    </source>
</evidence>
<dbReference type="SMART" id="SM00044">
    <property type="entry name" value="CYCc"/>
    <property type="match status" value="1"/>
</dbReference>
<dbReference type="GO" id="GO:0006171">
    <property type="term" value="P:cAMP biosynthetic process"/>
    <property type="evidence" value="ECO:0007669"/>
    <property type="project" value="TreeGrafter"/>
</dbReference>
<dbReference type="Pfam" id="PF19363">
    <property type="entry name" value="DUF5939"/>
    <property type="match status" value="1"/>
</dbReference>
<dbReference type="InterPro" id="IPR001054">
    <property type="entry name" value="A/G_cyclase"/>
</dbReference>
<organism evidence="2 3">
    <name type="scientific">Rhizobium lusitanum</name>
    <dbReference type="NCBI Taxonomy" id="293958"/>
    <lineage>
        <taxon>Bacteria</taxon>
        <taxon>Pseudomonadati</taxon>
        <taxon>Pseudomonadota</taxon>
        <taxon>Alphaproteobacteria</taxon>
        <taxon>Hyphomicrobiales</taxon>
        <taxon>Rhizobiaceae</taxon>
        <taxon>Rhizobium/Agrobacterium group</taxon>
        <taxon>Rhizobium</taxon>
    </lineage>
</organism>
<dbReference type="Gene3D" id="3.30.70.1230">
    <property type="entry name" value="Nucleotide cyclase"/>
    <property type="match status" value="1"/>
</dbReference>
<evidence type="ECO:0000259" key="1">
    <source>
        <dbReference type="PROSITE" id="PS50125"/>
    </source>
</evidence>
<sequence>MLDITDRILAIRQYVDDGVAAAIEQLIREAPDTRLNRINPLAFALSHKLDERECVAAFLHATQLGLFELSWNVVCASCGGVLQACESLRAINQARYRCALCAVNCEPNLDESVEITFTVDHRVRKIEAHSPESLSLWPYVRQVFWSSGSDLPDDLSDVAREAVLDAVEVAPGERVVRQIQMSEGLAVLFDPVTHSSQSLEVTGAPSADPQQITVHIDDTRLQTAMHRLAPGVLNLVLENNTSRRVMPILWSVGEALKHMVERHIPVLTAKRLLTHQTFRDLYRTNVLDVNQRFKITNLTFLFTDLKGSTELYERIGDLAAFDLVRSHFQIAEEIVSRKGGAIVKTIGDAIMATFPNPVQGIAAALEIREAVNRLNRRNNRQELLLKIGIHSGPCLAVSMNDRQDYFGQTVNIASRVENIASPDAILVTSSSADDAEAHDFIRRQGAAPSSFLANLRGIDREIRVYSVPS</sequence>
<dbReference type="InterPro" id="IPR050697">
    <property type="entry name" value="Adenylyl/Guanylyl_Cyclase_3/4"/>
</dbReference>
<dbReference type="RefSeq" id="WP_163989403.1">
    <property type="nucleotide sequence ID" value="NZ_WUEY01000011.1"/>
</dbReference>
<protein>
    <submittedName>
        <fullName evidence="2">Adenylate/guanylate cyclase domain-containing protein</fullName>
    </submittedName>
</protein>
<reference evidence="2 3" key="1">
    <citation type="submission" date="2019-12" db="EMBL/GenBank/DDBJ databases">
        <title>Rhizobium genotypes associated with high levels of biological nitrogen fixation by grain legumes in a temperate-maritime cropping system.</title>
        <authorList>
            <person name="Maluk M."/>
            <person name="Francesc Ferrando Molina F."/>
            <person name="Lopez Del Egido L."/>
            <person name="Lafos M."/>
            <person name="Langarica-Fuentes A."/>
            <person name="Gebre Yohannes G."/>
            <person name="Young M.W."/>
            <person name="Martin P."/>
            <person name="Gantlett R."/>
            <person name="Kenicer G."/>
            <person name="Hawes C."/>
            <person name="Begg G.S."/>
            <person name="Quilliam R.S."/>
            <person name="Squire G.R."/>
            <person name="Poole P.S."/>
            <person name="Young P.W."/>
            <person name="Iannetta P.M."/>
            <person name="James E.K."/>
        </authorList>
    </citation>
    <scope>NUCLEOTIDE SEQUENCE [LARGE SCALE GENOMIC DNA]</scope>
    <source>
        <strain evidence="2 3">JHI1118</strain>
    </source>
</reference>
<feature type="domain" description="Guanylate cyclase" evidence="1">
    <location>
        <begin position="299"/>
        <end position="417"/>
    </location>
</feature>
<dbReference type="GO" id="GO:0035556">
    <property type="term" value="P:intracellular signal transduction"/>
    <property type="evidence" value="ECO:0007669"/>
    <property type="project" value="InterPro"/>
</dbReference>
<proteinExistence type="predicted"/>
<comment type="caution">
    <text evidence="2">The sequence shown here is derived from an EMBL/GenBank/DDBJ whole genome shotgun (WGS) entry which is preliminary data.</text>
</comment>